<reference evidence="2 3" key="1">
    <citation type="journal article" date="2016" name="Nat. Commun.">
        <title>Thousands of microbial genomes shed light on interconnected biogeochemical processes in an aquifer system.</title>
        <authorList>
            <person name="Anantharaman K."/>
            <person name="Brown C.T."/>
            <person name="Hug L.A."/>
            <person name="Sharon I."/>
            <person name="Castelle C.J."/>
            <person name="Probst A.J."/>
            <person name="Thomas B.C."/>
            <person name="Singh A."/>
            <person name="Wilkins M.J."/>
            <person name="Karaoz U."/>
            <person name="Brodie E.L."/>
            <person name="Williams K.H."/>
            <person name="Hubbard S.S."/>
            <person name="Banfield J.F."/>
        </authorList>
    </citation>
    <scope>NUCLEOTIDE SEQUENCE [LARGE SCALE GENOMIC DNA]</scope>
</reference>
<dbReference type="AlphaFoldDB" id="A0A1F6GSV9"/>
<sequence length="377" mass="41135">MKTRWMWLLAGLFLASCAPQVKLTVLRPAEIETGGITKVAVGPFEVVELSEALETERNGEWTARPLEFGPAEKAALAKQIRAQVIAQLAETPYFELVYTDEFEKLATGAKLEETISAAGYKEKEAQAVIAGRVFVSLTKTDGATPKKVELEFVSGGKRSFDVSVEKIVWWPYKSMRGNLTLELKLIRLVPTEVLAVSTQTRTFAQKIGGAPLDLMDQVKKMAQDFQAGAGDAEEERFSLIEGSSEVLPSFEQTLSSLSGSIATDFVRKIAVTETKVALPLASGGDQRGKFLVQAGAYQMAIRHLQQVTAQDPKPDDLYNLALAFEATGGYGLAQGIYKEALAQAPESSLYAMGLGRIERILREKPSLKRQLNTKGAK</sequence>
<dbReference type="Proteomes" id="UP000177583">
    <property type="component" value="Unassembled WGS sequence"/>
</dbReference>
<dbReference type="PROSITE" id="PS51257">
    <property type="entry name" value="PROKAR_LIPOPROTEIN"/>
    <property type="match status" value="1"/>
</dbReference>
<dbReference type="SUPFAM" id="SSF48452">
    <property type="entry name" value="TPR-like"/>
    <property type="match status" value="1"/>
</dbReference>
<gene>
    <name evidence="2" type="ORF">A2557_00485</name>
</gene>
<evidence type="ECO:0000256" key="1">
    <source>
        <dbReference type="SAM" id="SignalP"/>
    </source>
</evidence>
<keyword evidence="1" id="KW-0732">Signal</keyword>
<evidence type="ECO:0000313" key="3">
    <source>
        <dbReference type="Proteomes" id="UP000177583"/>
    </source>
</evidence>
<organism evidence="2 3">
    <name type="scientific">Candidatus Lambdaproteobacteria bacterium RIFOXYD2_FULL_56_26</name>
    <dbReference type="NCBI Taxonomy" id="1817773"/>
    <lineage>
        <taxon>Bacteria</taxon>
        <taxon>Pseudomonadati</taxon>
        <taxon>Pseudomonadota</taxon>
        <taxon>Candidatus Lambdaproteobacteria</taxon>
    </lineage>
</organism>
<proteinExistence type="predicted"/>
<protein>
    <recommendedName>
        <fullName evidence="4">Tetratricopeptide repeat protein</fullName>
    </recommendedName>
</protein>
<feature type="chain" id="PRO_5009524814" description="Tetratricopeptide repeat protein" evidence="1">
    <location>
        <begin position="24"/>
        <end position="377"/>
    </location>
</feature>
<comment type="caution">
    <text evidence="2">The sequence shown here is derived from an EMBL/GenBank/DDBJ whole genome shotgun (WGS) entry which is preliminary data.</text>
</comment>
<dbReference type="EMBL" id="MFNF01000040">
    <property type="protein sequence ID" value="OGH01061.1"/>
    <property type="molecule type" value="Genomic_DNA"/>
</dbReference>
<feature type="signal peptide" evidence="1">
    <location>
        <begin position="1"/>
        <end position="23"/>
    </location>
</feature>
<evidence type="ECO:0008006" key="4">
    <source>
        <dbReference type="Google" id="ProtNLM"/>
    </source>
</evidence>
<name>A0A1F6GSV9_9PROT</name>
<dbReference type="Gene3D" id="1.25.40.10">
    <property type="entry name" value="Tetratricopeptide repeat domain"/>
    <property type="match status" value="1"/>
</dbReference>
<dbReference type="InterPro" id="IPR011990">
    <property type="entry name" value="TPR-like_helical_dom_sf"/>
</dbReference>
<accession>A0A1F6GSV9</accession>
<evidence type="ECO:0000313" key="2">
    <source>
        <dbReference type="EMBL" id="OGH01061.1"/>
    </source>
</evidence>